<comment type="caution">
    <text evidence="2">The sequence shown here is derived from an EMBL/GenBank/DDBJ whole genome shotgun (WGS) entry which is preliminary data.</text>
</comment>
<keyword evidence="1" id="KW-0732">Signal</keyword>
<protein>
    <recommendedName>
        <fullName evidence="4">Rap1a immunity protein domain-containing protein</fullName>
    </recommendedName>
</protein>
<dbReference type="RefSeq" id="WP_155480844.1">
    <property type="nucleotide sequence ID" value="NZ_WNKV01000016.1"/>
</dbReference>
<dbReference type="InterPro" id="IPR010486">
    <property type="entry name" value="HNS-dep_expression_A/B"/>
</dbReference>
<accession>A0A9X5ATI0</accession>
<proteinExistence type="predicted"/>
<feature type="signal peptide" evidence="1">
    <location>
        <begin position="1"/>
        <end position="29"/>
    </location>
</feature>
<gene>
    <name evidence="2" type="ORF">GJ689_19495</name>
</gene>
<name>A0A9X5ATI0_9BRAD</name>
<dbReference type="Pfam" id="PF06411">
    <property type="entry name" value="HdeA"/>
    <property type="match status" value="1"/>
</dbReference>
<dbReference type="EMBL" id="WNKV01000016">
    <property type="protein sequence ID" value="MTW18391.1"/>
    <property type="molecule type" value="Genomic_DNA"/>
</dbReference>
<organism evidence="2 3">
    <name type="scientific">Rhodoplanes serenus</name>
    <dbReference type="NCBI Taxonomy" id="200615"/>
    <lineage>
        <taxon>Bacteria</taxon>
        <taxon>Pseudomonadati</taxon>
        <taxon>Pseudomonadota</taxon>
        <taxon>Alphaproteobacteria</taxon>
        <taxon>Hyphomicrobiales</taxon>
        <taxon>Nitrobacteraceae</taxon>
        <taxon>Rhodoplanes</taxon>
    </lineage>
</organism>
<dbReference type="Proteomes" id="UP000438991">
    <property type="component" value="Unassembled WGS sequence"/>
</dbReference>
<evidence type="ECO:0000313" key="3">
    <source>
        <dbReference type="Proteomes" id="UP000438991"/>
    </source>
</evidence>
<dbReference type="AlphaFoldDB" id="A0A9X5ATI0"/>
<evidence type="ECO:0000256" key="1">
    <source>
        <dbReference type="SAM" id="SignalP"/>
    </source>
</evidence>
<sequence length="109" mass="11815">MLTVGRHRTRCAIVAVGALAALTIVEAFAQDQKPGERSITSFACKDILRESGADRDVAIAFLHGYLLGKSGRSSFDTEALRTETIAFIDRCLDNPSETAERAMLTVKAK</sequence>
<feature type="chain" id="PRO_5040960269" description="Rap1a immunity protein domain-containing protein" evidence="1">
    <location>
        <begin position="30"/>
        <end position="109"/>
    </location>
</feature>
<evidence type="ECO:0000313" key="2">
    <source>
        <dbReference type="EMBL" id="MTW18391.1"/>
    </source>
</evidence>
<reference evidence="2 3" key="1">
    <citation type="submission" date="2019-11" db="EMBL/GenBank/DDBJ databases">
        <title>Whole-genome sequence of Rhodoplanes serenus DSM 18633, type strain.</title>
        <authorList>
            <person name="Kyndt J.A."/>
            <person name="Meyer T.E."/>
        </authorList>
    </citation>
    <scope>NUCLEOTIDE SEQUENCE [LARGE SCALE GENOMIC DNA]</scope>
    <source>
        <strain evidence="2 3">DSM 18633</strain>
    </source>
</reference>
<evidence type="ECO:0008006" key="4">
    <source>
        <dbReference type="Google" id="ProtNLM"/>
    </source>
</evidence>